<evidence type="ECO:0000313" key="3">
    <source>
        <dbReference type="EMBL" id="OWM75733.1"/>
    </source>
</evidence>
<dbReference type="InterPro" id="IPR036312">
    <property type="entry name" value="Bifun_inhib/LTP/seed_sf"/>
</dbReference>
<dbReference type="InterPro" id="IPR016140">
    <property type="entry name" value="Bifunc_inhib/LTP/seed_store"/>
</dbReference>
<dbReference type="Proteomes" id="UP000197138">
    <property type="component" value="Unassembled WGS sequence"/>
</dbReference>
<reference evidence="4" key="1">
    <citation type="journal article" date="2017" name="Plant J.">
        <title>The pomegranate (Punica granatum L.) genome and the genomics of punicalagin biosynthesis.</title>
        <authorList>
            <person name="Qin G."/>
            <person name="Xu C."/>
            <person name="Ming R."/>
            <person name="Tang H."/>
            <person name="Guyot R."/>
            <person name="Kramer E.M."/>
            <person name="Hu Y."/>
            <person name="Yi X."/>
            <person name="Qi Y."/>
            <person name="Xu X."/>
            <person name="Gao Z."/>
            <person name="Pan H."/>
            <person name="Jian J."/>
            <person name="Tian Y."/>
            <person name="Yue Z."/>
            <person name="Xu Y."/>
        </authorList>
    </citation>
    <scope>NUCLEOTIDE SEQUENCE [LARGE SCALE GENOMIC DNA]</scope>
    <source>
        <strain evidence="4">cv. Dabenzi</strain>
    </source>
</reference>
<dbReference type="AlphaFoldDB" id="A0A218WSW7"/>
<organism evidence="3 4">
    <name type="scientific">Punica granatum</name>
    <name type="common">Pomegranate</name>
    <dbReference type="NCBI Taxonomy" id="22663"/>
    <lineage>
        <taxon>Eukaryota</taxon>
        <taxon>Viridiplantae</taxon>
        <taxon>Streptophyta</taxon>
        <taxon>Embryophyta</taxon>
        <taxon>Tracheophyta</taxon>
        <taxon>Spermatophyta</taxon>
        <taxon>Magnoliopsida</taxon>
        <taxon>eudicotyledons</taxon>
        <taxon>Gunneridae</taxon>
        <taxon>Pentapetalae</taxon>
        <taxon>rosids</taxon>
        <taxon>malvids</taxon>
        <taxon>Myrtales</taxon>
        <taxon>Lythraceae</taxon>
        <taxon>Punica</taxon>
    </lineage>
</organism>
<name>A0A218WSW7_PUNGR</name>
<protein>
    <recommendedName>
        <fullName evidence="2">Bifunctional inhibitor/plant lipid transfer protein/seed storage helical domain-containing protein</fullName>
    </recommendedName>
</protein>
<evidence type="ECO:0000313" key="4">
    <source>
        <dbReference type="Proteomes" id="UP000197138"/>
    </source>
</evidence>
<feature type="signal peptide" evidence="1">
    <location>
        <begin position="1"/>
        <end position="18"/>
    </location>
</feature>
<dbReference type="EMBL" id="MTKT01003240">
    <property type="protein sequence ID" value="OWM75733.1"/>
    <property type="molecule type" value="Genomic_DNA"/>
</dbReference>
<feature type="chain" id="PRO_5012984989" description="Bifunctional inhibitor/plant lipid transfer protein/seed storage helical domain-containing protein" evidence="1">
    <location>
        <begin position="19"/>
        <end position="122"/>
    </location>
</feature>
<sequence length="122" mass="13427">MAARLLMVLGLLVTMMSGSALMASGQTNPSQCKDERKQIENACRPVIFGRNPSQQCCLRVRVTHVECVCPYVTPKLAALIGVDRAIRQIEACGRTVPHNFKCGILLMMIDDLIMRPAGLEQL</sequence>
<evidence type="ECO:0000256" key="1">
    <source>
        <dbReference type="SAM" id="SignalP"/>
    </source>
</evidence>
<proteinExistence type="predicted"/>
<accession>A0A218WSW7</accession>
<comment type="caution">
    <text evidence="3">The sequence shown here is derived from an EMBL/GenBank/DDBJ whole genome shotgun (WGS) entry which is preliminary data.</text>
</comment>
<dbReference type="SUPFAM" id="SSF47699">
    <property type="entry name" value="Bifunctional inhibitor/lipid-transfer protein/seed storage 2S albumin"/>
    <property type="match status" value="1"/>
</dbReference>
<keyword evidence="1" id="KW-0732">Signal</keyword>
<feature type="domain" description="Bifunctional inhibitor/plant lipid transfer protein/seed storage helical" evidence="2">
    <location>
        <begin position="13"/>
        <end position="102"/>
    </location>
</feature>
<dbReference type="PANTHER" id="PTHR33286:SF7">
    <property type="entry name" value="BIFUNCTIONAL INHIBITOR_PLANT LIPID TRANSFER PROTEIN_SEED STORAGE HELICAL DOMAIN-CONTAINING PROTEIN"/>
    <property type="match status" value="1"/>
</dbReference>
<dbReference type="PANTHER" id="PTHR33286">
    <property type="entry name" value="BIFUNCTIONAL INHIBITOR/LIPID-TRANSFER PROTEIN/SEED STORAGE 2S ALBUMIN SUPERFAMILY PROTEIN"/>
    <property type="match status" value="1"/>
</dbReference>
<gene>
    <name evidence="3" type="ORF">CDL15_Pgr021898</name>
</gene>
<evidence type="ECO:0000259" key="2">
    <source>
        <dbReference type="Pfam" id="PF14368"/>
    </source>
</evidence>
<dbReference type="Pfam" id="PF14368">
    <property type="entry name" value="LTP_2"/>
    <property type="match status" value="1"/>
</dbReference>
<dbReference type="Gene3D" id="1.10.110.10">
    <property type="entry name" value="Plant lipid-transfer and hydrophobic proteins"/>
    <property type="match status" value="1"/>
</dbReference>